<feature type="domain" description="Metallo-beta-lactamase" evidence="1">
    <location>
        <begin position="54"/>
        <end position="233"/>
    </location>
</feature>
<dbReference type="RefSeq" id="WP_091221568.1">
    <property type="nucleotide sequence ID" value="NZ_FNHE01000010.1"/>
</dbReference>
<dbReference type="PANTHER" id="PTHR43546:SF7">
    <property type="entry name" value="METALLO-BETA-LACTAMASE DOMAIN-CONTAINING PROTEIN"/>
    <property type="match status" value="1"/>
</dbReference>
<keyword evidence="3" id="KW-1185">Reference proteome</keyword>
<accession>A0A1G9XB44</accession>
<dbReference type="STRING" id="1137991.SAMN05660642_03623"/>
<organism evidence="2 3">
    <name type="scientific">Geodermatophilus siccatus</name>
    <dbReference type="NCBI Taxonomy" id="1137991"/>
    <lineage>
        <taxon>Bacteria</taxon>
        <taxon>Bacillati</taxon>
        <taxon>Actinomycetota</taxon>
        <taxon>Actinomycetes</taxon>
        <taxon>Geodermatophilales</taxon>
        <taxon>Geodermatophilaceae</taxon>
        <taxon>Geodermatophilus</taxon>
    </lineage>
</organism>
<dbReference type="PANTHER" id="PTHR43546">
    <property type="entry name" value="UPF0173 METAL-DEPENDENT HYDROLASE MJ1163-RELATED"/>
    <property type="match status" value="1"/>
</dbReference>
<dbReference type="Proteomes" id="UP000198680">
    <property type="component" value="Unassembled WGS sequence"/>
</dbReference>
<proteinExistence type="predicted"/>
<dbReference type="InterPro" id="IPR001279">
    <property type="entry name" value="Metallo-B-lactamas"/>
</dbReference>
<gene>
    <name evidence="2" type="ORF">SAMN05660642_03623</name>
</gene>
<dbReference type="InterPro" id="IPR036866">
    <property type="entry name" value="RibonucZ/Hydroxyglut_hydro"/>
</dbReference>
<protein>
    <submittedName>
        <fullName evidence="2">L-ascorbate metabolism protein UlaG, beta-lactamase superfamily</fullName>
    </submittedName>
</protein>
<evidence type="ECO:0000313" key="2">
    <source>
        <dbReference type="EMBL" id="SDM93535.1"/>
    </source>
</evidence>
<dbReference type="Pfam" id="PF12706">
    <property type="entry name" value="Lactamase_B_2"/>
    <property type="match status" value="1"/>
</dbReference>
<dbReference type="AlphaFoldDB" id="A0A1G9XB44"/>
<name>A0A1G9XB44_9ACTN</name>
<dbReference type="SUPFAM" id="SSF56281">
    <property type="entry name" value="Metallo-hydrolase/oxidoreductase"/>
    <property type="match status" value="1"/>
</dbReference>
<evidence type="ECO:0000313" key="3">
    <source>
        <dbReference type="Proteomes" id="UP000198680"/>
    </source>
</evidence>
<dbReference type="InterPro" id="IPR050114">
    <property type="entry name" value="UPF0173_UPF0282_UlaG_hydrolase"/>
</dbReference>
<evidence type="ECO:0000259" key="1">
    <source>
        <dbReference type="Pfam" id="PF12706"/>
    </source>
</evidence>
<dbReference type="Gene3D" id="3.60.15.10">
    <property type="entry name" value="Ribonuclease Z/Hydroxyacylglutathione hydrolase-like"/>
    <property type="match status" value="1"/>
</dbReference>
<reference evidence="3" key="1">
    <citation type="submission" date="2016-10" db="EMBL/GenBank/DDBJ databases">
        <authorList>
            <person name="Varghese N."/>
            <person name="Submissions S."/>
        </authorList>
    </citation>
    <scope>NUCLEOTIDE SEQUENCE [LARGE SCALE GENOMIC DNA]</scope>
    <source>
        <strain evidence="3">DSM 45419</strain>
    </source>
</reference>
<dbReference type="OrthoDB" id="3204284at2"/>
<dbReference type="EMBL" id="FNHE01000010">
    <property type="protein sequence ID" value="SDM93535.1"/>
    <property type="molecule type" value="Genomic_DNA"/>
</dbReference>
<sequence>MAAPSPPSPADDVTLTFGGNATTLLRLGPFTLLTDPNFLHRGQRAYLGKGLWTKRLTEPALQPTQLPALDSILLSHLHADHWDRIATRTLDRGTPVITTRAAARALGRRGFRETVDLTPWQRHELSRDGATLRITSVPGVHGPQPVAKLLPPVMGSVLELVRDGEVSWRGYISGDTVFRPELGEVLERCGPLDVVIPHLGGTKALGFTVTMDGRQGADLVELLKPPVTVPVHYDDYDRFASPLGDFVREVAARRAPGEIRAVTRGETISLRSSGPRPQPGAVPHGH</sequence>